<sequence>MECMYRLFDSSFIGQWSFLQNIVIFSASKNKNVCNIFGTSVPAAKFSTLSNFLSDIESTEETPCPEGDVIFMFDNEQVIGRNWNIRVKNRIKSSIITNVAVAAVHSHDDTESIQTVEELMPGKWLKSAGNEDTILKLCDETLKEEVDDQDNDTPFFEKLKSVHYEELYRQIDFVINLTEEQLYLDDKTGNFMDNIDQIVKELEELNESNIEKNQEVAQKESEEEEKSKKCTAKLYEKRNNKGLNEDKNNH</sequence>
<accession>A0A8B6DW53</accession>
<dbReference type="AlphaFoldDB" id="A0A8B6DW53"/>
<dbReference type="Proteomes" id="UP000596742">
    <property type="component" value="Unassembled WGS sequence"/>
</dbReference>
<name>A0A8B6DW53_MYTGA</name>
<proteinExistence type="predicted"/>
<evidence type="ECO:0000313" key="3">
    <source>
        <dbReference type="Proteomes" id="UP000596742"/>
    </source>
</evidence>
<organism evidence="2 3">
    <name type="scientific">Mytilus galloprovincialis</name>
    <name type="common">Mediterranean mussel</name>
    <dbReference type="NCBI Taxonomy" id="29158"/>
    <lineage>
        <taxon>Eukaryota</taxon>
        <taxon>Metazoa</taxon>
        <taxon>Spiralia</taxon>
        <taxon>Lophotrochozoa</taxon>
        <taxon>Mollusca</taxon>
        <taxon>Bivalvia</taxon>
        <taxon>Autobranchia</taxon>
        <taxon>Pteriomorphia</taxon>
        <taxon>Mytilida</taxon>
        <taxon>Mytiloidea</taxon>
        <taxon>Mytilidae</taxon>
        <taxon>Mytilinae</taxon>
        <taxon>Mytilus</taxon>
    </lineage>
</organism>
<dbReference type="EMBL" id="UYJE01004056">
    <property type="protein sequence ID" value="VDI24668.1"/>
    <property type="molecule type" value="Genomic_DNA"/>
</dbReference>
<reference evidence="2" key="1">
    <citation type="submission" date="2018-11" db="EMBL/GenBank/DDBJ databases">
        <authorList>
            <person name="Alioto T."/>
            <person name="Alioto T."/>
        </authorList>
    </citation>
    <scope>NUCLEOTIDE SEQUENCE</scope>
</reference>
<evidence type="ECO:0000313" key="2">
    <source>
        <dbReference type="EMBL" id="VDI24668.1"/>
    </source>
</evidence>
<feature type="region of interest" description="Disordered" evidence="1">
    <location>
        <begin position="208"/>
        <end position="250"/>
    </location>
</feature>
<protein>
    <submittedName>
        <fullName evidence="2">Uncharacterized protein</fullName>
    </submittedName>
</protein>
<evidence type="ECO:0000256" key="1">
    <source>
        <dbReference type="SAM" id="MobiDB-lite"/>
    </source>
</evidence>
<keyword evidence="3" id="KW-1185">Reference proteome</keyword>
<gene>
    <name evidence="2" type="ORF">MGAL_10B091040</name>
</gene>
<dbReference type="OrthoDB" id="6146739at2759"/>
<comment type="caution">
    <text evidence="2">The sequence shown here is derived from an EMBL/GenBank/DDBJ whole genome shotgun (WGS) entry which is preliminary data.</text>
</comment>